<dbReference type="InterPro" id="IPR000847">
    <property type="entry name" value="LysR_HTH_N"/>
</dbReference>
<dbReference type="Pfam" id="PF03466">
    <property type="entry name" value="LysR_substrate"/>
    <property type="match status" value="1"/>
</dbReference>
<comment type="similarity">
    <text evidence="1">Belongs to the LysR transcriptional regulatory family.</text>
</comment>
<evidence type="ECO:0000256" key="1">
    <source>
        <dbReference type="ARBA" id="ARBA00009437"/>
    </source>
</evidence>
<protein>
    <submittedName>
        <fullName evidence="6">LysR family transcriptional regulator</fullName>
    </submittedName>
</protein>
<dbReference type="PANTHER" id="PTHR30126:SF91">
    <property type="entry name" value="LYSR FAMILY TRANSCRIPTIONAL REGULATOR"/>
    <property type="match status" value="1"/>
</dbReference>
<reference evidence="6 7" key="1">
    <citation type="submission" date="2020-08" db="EMBL/GenBank/DDBJ databases">
        <title>Genome public.</title>
        <authorList>
            <person name="Liu C."/>
            <person name="Sun Q."/>
        </authorList>
    </citation>
    <scope>NUCLEOTIDE SEQUENCE [LARGE SCALE GENOMIC DNA]</scope>
    <source>
        <strain evidence="6 7">New-38</strain>
    </source>
</reference>
<comment type="caution">
    <text evidence="6">The sequence shown here is derived from an EMBL/GenBank/DDBJ whole genome shotgun (WGS) entry which is preliminary data.</text>
</comment>
<dbReference type="Proteomes" id="UP000660021">
    <property type="component" value="Unassembled WGS sequence"/>
</dbReference>
<evidence type="ECO:0000313" key="6">
    <source>
        <dbReference type="EMBL" id="MBC5730051.1"/>
    </source>
</evidence>
<dbReference type="InterPro" id="IPR036388">
    <property type="entry name" value="WH-like_DNA-bd_sf"/>
</dbReference>
<sequence>MLDPKLHTFLVLCETMHYTRAAQRLCVTQPAVTHQIRALEEHYGCRLFSYEGKTLRLTEAGVRLREMARSLAYNSRKMEQAMAVPAPRVLRVGATKTIGEFVIAPLISRFLRRHPEGTVSLTVENTRALLRALEEGRLDFALVEGFFDRERYAVRLYRRESFFGVCAPEHPLAGRTVPLAEVLGERLLVREAGSGTRAILEAALRQNHCTLRSFSGVVEISDFSTIKALVVENLGVSFLYAPVVERELAAGKLARFDLAGQALSGAFHFVWLRDNLFAGEWEDWMA</sequence>
<accession>A0ABR7HRJ3</accession>
<dbReference type="InterPro" id="IPR005119">
    <property type="entry name" value="LysR_subst-bd"/>
</dbReference>
<dbReference type="SUPFAM" id="SSF53850">
    <property type="entry name" value="Periplasmic binding protein-like II"/>
    <property type="match status" value="1"/>
</dbReference>
<dbReference type="Gene3D" id="3.40.190.10">
    <property type="entry name" value="Periplasmic binding protein-like II"/>
    <property type="match status" value="2"/>
</dbReference>
<organism evidence="6 7">
    <name type="scientific">Pseudoflavonifractor hominis</name>
    <dbReference type="NCBI Taxonomy" id="2763059"/>
    <lineage>
        <taxon>Bacteria</taxon>
        <taxon>Bacillati</taxon>
        <taxon>Bacillota</taxon>
        <taxon>Clostridia</taxon>
        <taxon>Eubacteriales</taxon>
        <taxon>Oscillospiraceae</taxon>
        <taxon>Pseudoflavonifractor</taxon>
    </lineage>
</organism>
<evidence type="ECO:0000256" key="4">
    <source>
        <dbReference type="ARBA" id="ARBA00023163"/>
    </source>
</evidence>
<dbReference type="RefSeq" id="WP_186963137.1">
    <property type="nucleotide sequence ID" value="NZ_JACOPR010000002.1"/>
</dbReference>
<dbReference type="PROSITE" id="PS50931">
    <property type="entry name" value="HTH_LYSR"/>
    <property type="match status" value="1"/>
</dbReference>
<dbReference type="Pfam" id="PF00126">
    <property type="entry name" value="HTH_1"/>
    <property type="match status" value="1"/>
</dbReference>
<gene>
    <name evidence="6" type="ORF">H8S34_04295</name>
</gene>
<evidence type="ECO:0000256" key="2">
    <source>
        <dbReference type="ARBA" id="ARBA00023015"/>
    </source>
</evidence>
<keyword evidence="2" id="KW-0805">Transcription regulation</keyword>
<evidence type="ECO:0000259" key="5">
    <source>
        <dbReference type="PROSITE" id="PS50931"/>
    </source>
</evidence>
<evidence type="ECO:0000313" key="7">
    <source>
        <dbReference type="Proteomes" id="UP000660021"/>
    </source>
</evidence>
<dbReference type="EMBL" id="JACOPR010000002">
    <property type="protein sequence ID" value="MBC5730051.1"/>
    <property type="molecule type" value="Genomic_DNA"/>
</dbReference>
<dbReference type="Gene3D" id="1.10.10.10">
    <property type="entry name" value="Winged helix-like DNA-binding domain superfamily/Winged helix DNA-binding domain"/>
    <property type="match status" value="1"/>
</dbReference>
<dbReference type="SUPFAM" id="SSF46785">
    <property type="entry name" value="Winged helix' DNA-binding domain"/>
    <property type="match status" value="1"/>
</dbReference>
<feature type="domain" description="HTH lysR-type" evidence="5">
    <location>
        <begin position="1"/>
        <end position="58"/>
    </location>
</feature>
<name>A0ABR7HRJ3_9FIRM</name>
<dbReference type="PRINTS" id="PR00039">
    <property type="entry name" value="HTHLYSR"/>
</dbReference>
<proteinExistence type="inferred from homology"/>
<evidence type="ECO:0000256" key="3">
    <source>
        <dbReference type="ARBA" id="ARBA00023125"/>
    </source>
</evidence>
<keyword evidence="3" id="KW-0238">DNA-binding</keyword>
<dbReference type="InterPro" id="IPR036390">
    <property type="entry name" value="WH_DNA-bd_sf"/>
</dbReference>
<keyword evidence="7" id="KW-1185">Reference proteome</keyword>
<dbReference type="PANTHER" id="PTHR30126">
    <property type="entry name" value="HTH-TYPE TRANSCRIPTIONAL REGULATOR"/>
    <property type="match status" value="1"/>
</dbReference>
<keyword evidence="4" id="KW-0804">Transcription</keyword>